<sequence length="105" mass="12042">MNIVQFAVSMLLFFVLFFGIGFLLNMILRSSWIMAFFYPVIVLLIVDNFKFSLYFTNPSEAFSTVFSLLANLKVVDIVILTSGFFGTILAGLVIKWLRKNGYQMF</sequence>
<evidence type="ECO:0000256" key="1">
    <source>
        <dbReference type="SAM" id="Phobius"/>
    </source>
</evidence>
<feature type="transmembrane region" description="Helical" evidence="1">
    <location>
        <begin position="75"/>
        <end position="97"/>
    </location>
</feature>
<dbReference type="InterPro" id="IPR025917">
    <property type="entry name" value="YuiB"/>
</dbReference>
<feature type="transmembrane region" description="Helical" evidence="1">
    <location>
        <begin position="35"/>
        <end position="55"/>
    </location>
</feature>
<keyword evidence="1" id="KW-0472">Membrane</keyword>
<keyword evidence="3" id="KW-1185">Reference proteome</keyword>
<name>A0A917F0I6_HALAA</name>
<dbReference type="Pfam" id="PF14068">
    <property type="entry name" value="YuiB"/>
    <property type="match status" value="1"/>
</dbReference>
<organism evidence="2 3">
    <name type="scientific">Halobacillus andaensis</name>
    <dbReference type="NCBI Taxonomy" id="1176239"/>
    <lineage>
        <taxon>Bacteria</taxon>
        <taxon>Bacillati</taxon>
        <taxon>Bacillota</taxon>
        <taxon>Bacilli</taxon>
        <taxon>Bacillales</taxon>
        <taxon>Bacillaceae</taxon>
        <taxon>Halobacillus</taxon>
    </lineage>
</organism>
<dbReference type="AlphaFoldDB" id="A0A917F0I6"/>
<dbReference type="EMBL" id="BMEL01000004">
    <property type="protein sequence ID" value="GGF32709.1"/>
    <property type="molecule type" value="Genomic_DNA"/>
</dbReference>
<evidence type="ECO:0000313" key="2">
    <source>
        <dbReference type="EMBL" id="GGF32709.1"/>
    </source>
</evidence>
<proteinExistence type="predicted"/>
<evidence type="ECO:0000313" key="3">
    <source>
        <dbReference type="Proteomes" id="UP000660110"/>
    </source>
</evidence>
<dbReference type="RefSeq" id="WP_188378780.1">
    <property type="nucleotide sequence ID" value="NZ_BMEL01000004.1"/>
</dbReference>
<comment type="caution">
    <text evidence="2">The sequence shown here is derived from an EMBL/GenBank/DDBJ whole genome shotgun (WGS) entry which is preliminary data.</text>
</comment>
<keyword evidence="1" id="KW-0812">Transmembrane</keyword>
<keyword evidence="1" id="KW-1133">Transmembrane helix</keyword>
<protein>
    <submittedName>
        <fullName evidence="2">Uncharacterized protein</fullName>
    </submittedName>
</protein>
<reference evidence="2" key="1">
    <citation type="journal article" date="2014" name="Int. J. Syst. Evol. Microbiol.">
        <title>Complete genome sequence of Corynebacterium casei LMG S-19264T (=DSM 44701T), isolated from a smear-ripened cheese.</title>
        <authorList>
            <consortium name="US DOE Joint Genome Institute (JGI-PGF)"/>
            <person name="Walter F."/>
            <person name="Albersmeier A."/>
            <person name="Kalinowski J."/>
            <person name="Ruckert C."/>
        </authorList>
    </citation>
    <scope>NUCLEOTIDE SEQUENCE</scope>
    <source>
        <strain evidence="2">CGMCC 1.12153</strain>
    </source>
</reference>
<gene>
    <name evidence="2" type="ORF">GCM10010954_34840</name>
</gene>
<reference evidence="2" key="2">
    <citation type="submission" date="2020-09" db="EMBL/GenBank/DDBJ databases">
        <authorList>
            <person name="Sun Q."/>
            <person name="Zhou Y."/>
        </authorList>
    </citation>
    <scope>NUCLEOTIDE SEQUENCE</scope>
    <source>
        <strain evidence="2">CGMCC 1.12153</strain>
    </source>
</reference>
<dbReference type="Proteomes" id="UP000660110">
    <property type="component" value="Unassembled WGS sequence"/>
</dbReference>
<feature type="transmembrane region" description="Helical" evidence="1">
    <location>
        <begin position="6"/>
        <end position="28"/>
    </location>
</feature>
<accession>A0A917F0I6</accession>